<dbReference type="AlphaFoldDB" id="A0A8J6XHS3"/>
<feature type="non-terminal residue" evidence="1">
    <location>
        <position position="121"/>
    </location>
</feature>
<accession>A0A8J6XHS3</accession>
<comment type="caution">
    <text evidence="1">The sequence shown here is derived from an EMBL/GenBank/DDBJ whole genome shotgun (WGS) entry which is preliminary data.</text>
</comment>
<evidence type="ECO:0000313" key="2">
    <source>
        <dbReference type="Proteomes" id="UP000629098"/>
    </source>
</evidence>
<gene>
    <name evidence="1" type="ORF">ICL16_12745</name>
</gene>
<name>A0A8J6XHS3_9CYAN</name>
<protein>
    <submittedName>
        <fullName evidence="1">Uncharacterized protein</fullName>
    </submittedName>
</protein>
<dbReference type="RefSeq" id="WP_190828074.1">
    <property type="nucleotide sequence ID" value="NZ_CAWPPI010000047.1"/>
</dbReference>
<dbReference type="EMBL" id="JACXAE010000047">
    <property type="protein sequence ID" value="MBD2772917.1"/>
    <property type="molecule type" value="Genomic_DNA"/>
</dbReference>
<keyword evidence="2" id="KW-1185">Reference proteome</keyword>
<reference evidence="1" key="1">
    <citation type="submission" date="2020-09" db="EMBL/GenBank/DDBJ databases">
        <title>Iningainema tapete sp. nov. (Scytonemataceae, Cyanobacteria) from greenhouses in central Florida (USA) produces two types of nodularin with biosynthetic potential for microcystin-LR and anabaenopeptins.</title>
        <authorList>
            <person name="Berthold D.E."/>
            <person name="Lefler F.W."/>
            <person name="Huang I.-S."/>
            <person name="Abdulla H."/>
            <person name="Zimba P.V."/>
            <person name="Laughinghouse H.D. IV."/>
        </authorList>
    </citation>
    <scope>NUCLEOTIDE SEQUENCE</scope>
    <source>
        <strain evidence="1">BLCCT55</strain>
    </source>
</reference>
<proteinExistence type="predicted"/>
<evidence type="ECO:0000313" key="1">
    <source>
        <dbReference type="EMBL" id="MBD2772917.1"/>
    </source>
</evidence>
<dbReference type="Proteomes" id="UP000629098">
    <property type="component" value="Unassembled WGS sequence"/>
</dbReference>
<organism evidence="1 2">
    <name type="scientific">Iningainema tapete BLCC-T55</name>
    <dbReference type="NCBI Taxonomy" id="2748662"/>
    <lineage>
        <taxon>Bacteria</taxon>
        <taxon>Bacillati</taxon>
        <taxon>Cyanobacteriota</taxon>
        <taxon>Cyanophyceae</taxon>
        <taxon>Nostocales</taxon>
        <taxon>Scytonemataceae</taxon>
        <taxon>Iningainema tapete</taxon>
    </lineage>
</organism>
<sequence length="121" mass="13742">MTRILQLGNASNWEQIYNHSQAAVSINPDTHAPIPEIVVPLLIETHVLAVYITTVVPEAREWHFAGYLNQKFELGLTVGGTPEADELSRRKLWLNRIKLIIFPKITATYAISFSVPKWFKS</sequence>